<feature type="transmembrane region" description="Helical" evidence="8">
    <location>
        <begin position="7"/>
        <end position="27"/>
    </location>
</feature>
<evidence type="ECO:0000256" key="6">
    <source>
        <dbReference type="ARBA" id="ARBA00022989"/>
    </source>
</evidence>
<sequence>MTNTKKIIILLGDILILYGALILTLIFRYGPNYFGESFYAHLKPFSLIFVIWVVTFYLADLYKEKRLRINLATVQVFILTIIINIVISVILFYLFPSFFKLTPKTNLTIFSLIFGILDLGWRIILVKIYISSGLKDRLLIIGDSPIINEVINYLKNNPQIGYDVTAQKSENDIDQIIAKNKINTIVIQTHLKKDQKIIKIFYQLLPSKIAIVDLITFYETIFQKLPLKELNESWFIDKITTRRHLYDIAKRTVDFCLALCLSIIFLPLILTIAFLIKLTSRGSIIYKQIRTGVNNEPFVFFKFRTMRLDAEKFGPQWTS</sequence>
<feature type="transmembrane region" description="Helical" evidence="8">
    <location>
        <begin position="107"/>
        <end position="130"/>
    </location>
</feature>
<keyword evidence="6 8" id="KW-1133">Transmembrane helix</keyword>
<dbReference type="PANTHER" id="PTHR30576:SF4">
    <property type="entry name" value="UNDECAPRENYL-PHOSPHATE GALACTOSE PHOSPHOTRANSFERASE"/>
    <property type="match status" value="1"/>
</dbReference>
<dbReference type="Pfam" id="PF02397">
    <property type="entry name" value="Bac_transf"/>
    <property type="match status" value="1"/>
</dbReference>
<evidence type="ECO:0000259" key="9">
    <source>
        <dbReference type="Pfam" id="PF02397"/>
    </source>
</evidence>
<proteinExistence type="inferred from homology"/>
<gene>
    <name evidence="10" type="ORF">COW77_01110</name>
</gene>
<evidence type="ECO:0000256" key="5">
    <source>
        <dbReference type="ARBA" id="ARBA00022692"/>
    </source>
</evidence>
<feature type="non-terminal residue" evidence="10">
    <location>
        <position position="319"/>
    </location>
</feature>
<dbReference type="EMBL" id="PCTX01000031">
    <property type="protein sequence ID" value="PIP92220.1"/>
    <property type="molecule type" value="Genomic_DNA"/>
</dbReference>
<dbReference type="InterPro" id="IPR003362">
    <property type="entry name" value="Bact_transf"/>
</dbReference>
<evidence type="ECO:0000256" key="3">
    <source>
        <dbReference type="ARBA" id="ARBA00022475"/>
    </source>
</evidence>
<comment type="caution">
    <text evidence="10">The sequence shown here is derived from an EMBL/GenBank/DDBJ whole genome shotgun (WGS) entry which is preliminary data.</text>
</comment>
<comment type="similarity">
    <text evidence="2">Belongs to the bacterial sugar transferase family.</text>
</comment>
<dbReference type="PANTHER" id="PTHR30576">
    <property type="entry name" value="COLANIC BIOSYNTHESIS UDP-GLUCOSE LIPID CARRIER TRANSFERASE"/>
    <property type="match status" value="1"/>
</dbReference>
<evidence type="ECO:0000256" key="4">
    <source>
        <dbReference type="ARBA" id="ARBA00022679"/>
    </source>
</evidence>
<feature type="transmembrane region" description="Helical" evidence="8">
    <location>
        <begin position="39"/>
        <end position="59"/>
    </location>
</feature>
<feature type="domain" description="Bacterial sugar transferase" evidence="9">
    <location>
        <begin position="250"/>
        <end position="316"/>
    </location>
</feature>
<organism evidence="10 11">
    <name type="scientific">Candidatus Wolfebacteria bacterium CG18_big_fil_WC_8_21_14_2_50_39_7</name>
    <dbReference type="NCBI Taxonomy" id="1975071"/>
    <lineage>
        <taxon>Bacteria</taxon>
        <taxon>Candidatus Wolfeibacteriota</taxon>
    </lineage>
</organism>
<keyword evidence="4" id="KW-0808">Transferase</keyword>
<comment type="subcellular location">
    <subcellularLocation>
        <location evidence="1">Cell membrane</location>
    </subcellularLocation>
</comment>
<keyword evidence="3" id="KW-1003">Cell membrane</keyword>
<reference evidence="10 11" key="1">
    <citation type="submission" date="2017-09" db="EMBL/GenBank/DDBJ databases">
        <title>Depth-based differentiation of microbial function through sediment-hosted aquifers and enrichment of novel symbionts in the deep terrestrial subsurface.</title>
        <authorList>
            <person name="Probst A.J."/>
            <person name="Ladd B."/>
            <person name="Jarett J.K."/>
            <person name="Geller-Mcgrath D.E."/>
            <person name="Sieber C.M."/>
            <person name="Emerson J.B."/>
            <person name="Anantharaman K."/>
            <person name="Thomas B.C."/>
            <person name="Malmstrom R."/>
            <person name="Stieglmeier M."/>
            <person name="Klingl A."/>
            <person name="Woyke T."/>
            <person name="Ryan C.M."/>
            <person name="Banfield J.F."/>
        </authorList>
    </citation>
    <scope>NUCLEOTIDE SEQUENCE [LARGE SCALE GENOMIC DNA]</scope>
    <source>
        <strain evidence="10">CG18_big_fil_WC_8_21_14_2_50_39_7</strain>
    </source>
</reference>
<dbReference type="Proteomes" id="UP000229241">
    <property type="component" value="Unassembled WGS sequence"/>
</dbReference>
<feature type="transmembrane region" description="Helical" evidence="8">
    <location>
        <begin position="71"/>
        <end position="95"/>
    </location>
</feature>
<keyword evidence="5 8" id="KW-0812">Transmembrane</keyword>
<evidence type="ECO:0000256" key="1">
    <source>
        <dbReference type="ARBA" id="ARBA00004236"/>
    </source>
</evidence>
<protein>
    <recommendedName>
        <fullName evidence="9">Bacterial sugar transferase domain-containing protein</fullName>
    </recommendedName>
</protein>
<dbReference type="GO" id="GO:0016780">
    <property type="term" value="F:phosphotransferase activity, for other substituted phosphate groups"/>
    <property type="evidence" value="ECO:0007669"/>
    <property type="project" value="TreeGrafter"/>
</dbReference>
<evidence type="ECO:0000256" key="8">
    <source>
        <dbReference type="SAM" id="Phobius"/>
    </source>
</evidence>
<evidence type="ECO:0000313" key="10">
    <source>
        <dbReference type="EMBL" id="PIP92220.1"/>
    </source>
</evidence>
<evidence type="ECO:0000313" key="11">
    <source>
        <dbReference type="Proteomes" id="UP000229241"/>
    </source>
</evidence>
<accession>A0A2H0EEH2</accession>
<dbReference type="GO" id="GO:0005886">
    <property type="term" value="C:plasma membrane"/>
    <property type="evidence" value="ECO:0007669"/>
    <property type="project" value="UniProtKB-SubCell"/>
</dbReference>
<evidence type="ECO:0000256" key="2">
    <source>
        <dbReference type="ARBA" id="ARBA00006464"/>
    </source>
</evidence>
<name>A0A2H0EEH2_9BACT</name>
<keyword evidence="7 8" id="KW-0472">Membrane</keyword>
<dbReference type="AlphaFoldDB" id="A0A2H0EEH2"/>
<feature type="transmembrane region" description="Helical" evidence="8">
    <location>
        <begin position="252"/>
        <end position="276"/>
    </location>
</feature>
<evidence type="ECO:0000256" key="7">
    <source>
        <dbReference type="ARBA" id="ARBA00023136"/>
    </source>
</evidence>